<protein>
    <submittedName>
        <fullName evidence="2">Uncharacterized protein</fullName>
    </submittedName>
</protein>
<dbReference type="EMBL" id="WHOD01000062">
    <property type="protein sequence ID" value="NOU94749.1"/>
    <property type="molecule type" value="Genomic_DNA"/>
</dbReference>
<evidence type="ECO:0000313" key="2">
    <source>
        <dbReference type="EMBL" id="NOU94749.1"/>
    </source>
</evidence>
<proteinExistence type="predicted"/>
<sequence>MRYTATLFCTALGAALCLMHYIGHDSDPIYLIFYALSVPAWFYAIFTYTNVNAALLYFLTIVSWAIIGYAIDRFTVRKRTRSH</sequence>
<keyword evidence="1" id="KW-0472">Membrane</keyword>
<comment type="caution">
    <text evidence="2">The sequence shown here is derived from an EMBL/GenBank/DDBJ whole genome shotgun (WGS) entry which is preliminary data.</text>
</comment>
<evidence type="ECO:0000256" key="1">
    <source>
        <dbReference type="SAM" id="Phobius"/>
    </source>
</evidence>
<keyword evidence="1" id="KW-0812">Transmembrane</keyword>
<reference evidence="2" key="1">
    <citation type="submission" date="2019-10" db="EMBL/GenBank/DDBJ databases">
        <title>Description of Paenibacillus glebae sp. nov.</title>
        <authorList>
            <person name="Carlier A."/>
            <person name="Qi S."/>
        </authorList>
    </citation>
    <scope>NUCLEOTIDE SEQUENCE</scope>
    <source>
        <strain evidence="2">LMG 31456</strain>
    </source>
</reference>
<dbReference type="AlphaFoldDB" id="A0A972JZM7"/>
<keyword evidence="1" id="KW-1133">Transmembrane helix</keyword>
<dbReference type="RefSeq" id="WP_171652950.1">
    <property type="nucleotide sequence ID" value="NZ_WHOD01000062.1"/>
</dbReference>
<evidence type="ECO:0000313" key="3">
    <source>
        <dbReference type="Proteomes" id="UP000641588"/>
    </source>
</evidence>
<keyword evidence="3" id="KW-1185">Reference proteome</keyword>
<organism evidence="2 3">
    <name type="scientific">Paenibacillus foliorum</name>
    <dbReference type="NCBI Taxonomy" id="2654974"/>
    <lineage>
        <taxon>Bacteria</taxon>
        <taxon>Bacillati</taxon>
        <taxon>Bacillota</taxon>
        <taxon>Bacilli</taxon>
        <taxon>Bacillales</taxon>
        <taxon>Paenibacillaceae</taxon>
        <taxon>Paenibacillus</taxon>
    </lineage>
</organism>
<accession>A0A972JZM7</accession>
<feature type="transmembrane region" description="Helical" evidence="1">
    <location>
        <begin position="53"/>
        <end position="71"/>
    </location>
</feature>
<name>A0A972JZM7_9BACL</name>
<feature type="transmembrane region" description="Helical" evidence="1">
    <location>
        <begin position="29"/>
        <end position="46"/>
    </location>
</feature>
<dbReference type="Proteomes" id="UP000641588">
    <property type="component" value="Unassembled WGS sequence"/>
</dbReference>
<gene>
    <name evidence="2" type="ORF">GC093_16195</name>
</gene>